<evidence type="ECO:0000313" key="1">
    <source>
        <dbReference type="EMBL" id="WVZ90563.1"/>
    </source>
</evidence>
<dbReference type="EMBL" id="CP144752">
    <property type="protein sequence ID" value="WVZ90563.1"/>
    <property type="molecule type" value="Genomic_DNA"/>
</dbReference>
<gene>
    <name evidence="1" type="ORF">U9M48_036854</name>
</gene>
<evidence type="ECO:0000313" key="2">
    <source>
        <dbReference type="Proteomes" id="UP001341281"/>
    </source>
</evidence>
<proteinExistence type="predicted"/>
<reference evidence="1 2" key="1">
    <citation type="submission" date="2024-02" db="EMBL/GenBank/DDBJ databases">
        <title>High-quality chromosome-scale genome assembly of Pensacola bahiagrass (Paspalum notatum Flugge var. saurae).</title>
        <authorList>
            <person name="Vega J.M."/>
            <person name="Podio M."/>
            <person name="Orjuela J."/>
            <person name="Siena L.A."/>
            <person name="Pessino S.C."/>
            <person name="Combes M.C."/>
            <person name="Mariac C."/>
            <person name="Albertini E."/>
            <person name="Pupilli F."/>
            <person name="Ortiz J.P.A."/>
            <person name="Leblanc O."/>
        </authorList>
    </citation>
    <scope>NUCLEOTIDE SEQUENCE [LARGE SCALE GENOMIC DNA]</scope>
    <source>
        <strain evidence="1">R1</strain>
        <tissue evidence="1">Leaf</tissue>
    </source>
</reference>
<sequence>MRNSQKSLKCSRKCHLLFQKTKPQLKVKTEDQPNNNKTRMKIAGTRASTVGSTTHCRFLGCCGKR</sequence>
<dbReference type="Proteomes" id="UP001341281">
    <property type="component" value="Chromosome 08"/>
</dbReference>
<keyword evidence="2" id="KW-1185">Reference proteome</keyword>
<dbReference type="AlphaFoldDB" id="A0AAQ3UFY0"/>
<organism evidence="1 2">
    <name type="scientific">Paspalum notatum var. saurae</name>
    <dbReference type="NCBI Taxonomy" id="547442"/>
    <lineage>
        <taxon>Eukaryota</taxon>
        <taxon>Viridiplantae</taxon>
        <taxon>Streptophyta</taxon>
        <taxon>Embryophyta</taxon>
        <taxon>Tracheophyta</taxon>
        <taxon>Spermatophyta</taxon>
        <taxon>Magnoliopsida</taxon>
        <taxon>Liliopsida</taxon>
        <taxon>Poales</taxon>
        <taxon>Poaceae</taxon>
        <taxon>PACMAD clade</taxon>
        <taxon>Panicoideae</taxon>
        <taxon>Andropogonodae</taxon>
        <taxon>Paspaleae</taxon>
        <taxon>Paspalinae</taxon>
        <taxon>Paspalum</taxon>
    </lineage>
</organism>
<accession>A0AAQ3UFY0</accession>
<name>A0AAQ3UFY0_PASNO</name>
<protein>
    <submittedName>
        <fullName evidence="1">Uncharacterized protein</fullName>
    </submittedName>
</protein>